<dbReference type="InterPro" id="IPR000477">
    <property type="entry name" value="RT_dom"/>
</dbReference>
<keyword evidence="4" id="KW-1185">Reference proteome</keyword>
<keyword evidence="3" id="KW-0548">Nucleotidyltransferase</keyword>
<dbReference type="CDD" id="cd00085">
    <property type="entry name" value="HNHc"/>
    <property type="match status" value="1"/>
</dbReference>
<feature type="domain" description="Reverse transcriptase" evidence="2">
    <location>
        <begin position="1"/>
        <end position="214"/>
    </location>
</feature>
<dbReference type="InterPro" id="IPR030931">
    <property type="entry name" value="Group_II_RT_mat"/>
</dbReference>
<keyword evidence="3" id="KW-0808">Transferase</keyword>
<dbReference type="NCBIfam" id="TIGR04416">
    <property type="entry name" value="group_II_RT_mat"/>
    <property type="match status" value="1"/>
</dbReference>
<keyword evidence="3" id="KW-0695">RNA-directed DNA polymerase</keyword>
<dbReference type="Pfam" id="PF08388">
    <property type="entry name" value="GIIM"/>
    <property type="match status" value="1"/>
</dbReference>
<feature type="non-terminal residue" evidence="3">
    <location>
        <position position="411"/>
    </location>
</feature>
<evidence type="ECO:0000313" key="4">
    <source>
        <dbReference type="Proteomes" id="UP000199075"/>
    </source>
</evidence>
<dbReference type="PROSITE" id="PS50878">
    <property type="entry name" value="RT_POL"/>
    <property type="match status" value="1"/>
</dbReference>
<dbReference type="InterPro" id="IPR051083">
    <property type="entry name" value="GrpII_Intron_Splice-Mob/Def"/>
</dbReference>
<comment type="similarity">
    <text evidence="1">Belongs to the bacterial reverse transcriptase family.</text>
</comment>
<proteinExistence type="inferred from homology"/>
<sequence length="411" mass="47521">MRRVHIPKANGGKRPLGIPTMKDRAMQALHLLALEPVSETTGDLNSYGFRPNRSTKDAMAQCCNALSRPSSPQWVLEGDIRGCFDNISHEWLLKHVPIDRNVLKQWLKAGVVDAGRPYPTVAGTPQGGIISPVLANLALDGMGELLSQNFTRRSKVNFIRYADDWIVTGSSQEVVERARRLIKAFLKERGLELSEKKTKITHIDEGFDFLGWTFRKFGQDWRMTPSKTSRKRLYAKVRTVVHKHRTSKQISLIAELNPILRGWAQYHKNVAATRIFNQMDHMVWKALWRWANRRHPNKGKRWIRARYWSRKGSRSWVFSEGEHKLFLLSEVKCCRHVKIKSDANLYDPADEEYFEKLVKRQMLANAIPKLNTVWKRQQGKCPVCAQPITTETRWDVHHKVWKCHGGSDKLD</sequence>
<dbReference type="PANTHER" id="PTHR34047">
    <property type="entry name" value="NUCLEAR INTRON MATURASE 1, MITOCHONDRIAL-RELATED"/>
    <property type="match status" value="1"/>
</dbReference>
<dbReference type="Gene3D" id="3.30.70.270">
    <property type="match status" value="1"/>
</dbReference>
<accession>A0A1H0NUB4</accession>
<dbReference type="AlphaFoldDB" id="A0A1H0NUB4"/>
<evidence type="ECO:0000313" key="3">
    <source>
        <dbReference type="EMBL" id="SDO96352.1"/>
    </source>
</evidence>
<dbReference type="InterPro" id="IPR003615">
    <property type="entry name" value="HNH_nuc"/>
</dbReference>
<dbReference type="PANTHER" id="PTHR34047:SF10">
    <property type="entry name" value="GROUP II INTRON-ASSOCIATED OPEN READING FRAME"/>
    <property type="match status" value="1"/>
</dbReference>
<dbReference type="CDD" id="cd01651">
    <property type="entry name" value="RT_G2_intron"/>
    <property type="match status" value="1"/>
</dbReference>
<name>A0A1H0NUB4_9GAMM</name>
<dbReference type="EMBL" id="FNIV01000020">
    <property type="protein sequence ID" value="SDO96352.1"/>
    <property type="molecule type" value="Genomic_DNA"/>
</dbReference>
<dbReference type="GO" id="GO:0003964">
    <property type="term" value="F:RNA-directed DNA polymerase activity"/>
    <property type="evidence" value="ECO:0007669"/>
    <property type="project" value="UniProtKB-KW"/>
</dbReference>
<dbReference type="InterPro" id="IPR013597">
    <property type="entry name" value="Mat_intron_G2"/>
</dbReference>
<reference evidence="4" key="1">
    <citation type="submission" date="2016-10" db="EMBL/GenBank/DDBJ databases">
        <authorList>
            <person name="Varghese N."/>
            <person name="Submissions S."/>
        </authorList>
    </citation>
    <scope>NUCLEOTIDE SEQUENCE [LARGE SCALE GENOMIC DNA]</scope>
    <source>
        <strain evidence="4">CGMCC 1.6444</strain>
    </source>
</reference>
<dbReference type="Proteomes" id="UP000199075">
    <property type="component" value="Unassembled WGS sequence"/>
</dbReference>
<protein>
    <submittedName>
        <fullName evidence="3">RNA-directed DNA polymerase</fullName>
    </submittedName>
</protein>
<organism evidence="3 4">
    <name type="scientific">Halomonas shengliensis</name>
    <dbReference type="NCBI Taxonomy" id="419597"/>
    <lineage>
        <taxon>Bacteria</taxon>
        <taxon>Pseudomonadati</taxon>
        <taxon>Pseudomonadota</taxon>
        <taxon>Gammaproteobacteria</taxon>
        <taxon>Oceanospirillales</taxon>
        <taxon>Halomonadaceae</taxon>
        <taxon>Halomonas</taxon>
    </lineage>
</organism>
<dbReference type="InterPro" id="IPR043128">
    <property type="entry name" value="Rev_trsase/Diguanyl_cyclase"/>
</dbReference>
<gene>
    <name evidence="3" type="ORF">SAMN04487957_1203</name>
</gene>
<evidence type="ECO:0000256" key="1">
    <source>
        <dbReference type="ARBA" id="ARBA00034120"/>
    </source>
</evidence>
<dbReference type="Pfam" id="PF00078">
    <property type="entry name" value="RVT_1"/>
    <property type="match status" value="1"/>
</dbReference>
<evidence type="ECO:0000259" key="2">
    <source>
        <dbReference type="PROSITE" id="PS50878"/>
    </source>
</evidence>
<dbReference type="SUPFAM" id="SSF56672">
    <property type="entry name" value="DNA/RNA polymerases"/>
    <property type="match status" value="1"/>
</dbReference>
<dbReference type="InterPro" id="IPR043502">
    <property type="entry name" value="DNA/RNA_pol_sf"/>
</dbReference>